<accession>A0AAC8Q7J2</accession>
<dbReference type="RefSeq" id="WP_047856785.1">
    <property type="nucleotide sequence ID" value="NZ_CP011509.1"/>
</dbReference>
<feature type="compositionally biased region" description="Polar residues" evidence="1">
    <location>
        <begin position="23"/>
        <end position="33"/>
    </location>
</feature>
<dbReference type="PROSITE" id="PS51257">
    <property type="entry name" value="PROKAR_LIPOPROTEIN"/>
    <property type="match status" value="1"/>
</dbReference>
<evidence type="ECO:0000313" key="3">
    <source>
        <dbReference type="EMBL" id="AKJ02478.1"/>
    </source>
</evidence>
<protein>
    <recommendedName>
        <fullName evidence="7">Lipoprotein</fullName>
    </recommendedName>
</protein>
<reference evidence="4 6" key="2">
    <citation type="submission" date="2018-08" db="EMBL/GenBank/DDBJ databases">
        <title>Genomic Encyclopedia of Archaeal and Bacterial Type Strains, Phase II (KMG-II): from individual species to whole genera.</title>
        <authorList>
            <person name="Goeker M."/>
        </authorList>
    </citation>
    <scope>NUCLEOTIDE SEQUENCE [LARGE SCALE GENOMIC DNA]</scope>
    <source>
        <strain evidence="4 6">DSM 2261</strain>
    </source>
</reference>
<dbReference type="Proteomes" id="UP000256345">
    <property type="component" value="Unassembled WGS sequence"/>
</dbReference>
<feature type="region of interest" description="Disordered" evidence="1">
    <location>
        <begin position="23"/>
        <end position="43"/>
    </location>
</feature>
<dbReference type="KEGG" id="age:AA314_04104"/>
<evidence type="ECO:0000313" key="5">
    <source>
        <dbReference type="Proteomes" id="UP000035579"/>
    </source>
</evidence>
<evidence type="ECO:0008006" key="7">
    <source>
        <dbReference type="Google" id="ProtNLM"/>
    </source>
</evidence>
<gene>
    <name evidence="3" type="ORF">AA314_04104</name>
    <name evidence="4" type="ORF">ATI61_108132</name>
</gene>
<organism evidence="3 5">
    <name type="scientific">Archangium gephyra</name>
    <dbReference type="NCBI Taxonomy" id="48"/>
    <lineage>
        <taxon>Bacteria</taxon>
        <taxon>Pseudomonadati</taxon>
        <taxon>Myxococcota</taxon>
        <taxon>Myxococcia</taxon>
        <taxon>Myxococcales</taxon>
        <taxon>Cystobacterineae</taxon>
        <taxon>Archangiaceae</taxon>
        <taxon>Archangium</taxon>
    </lineage>
</organism>
<keyword evidence="6" id="KW-1185">Reference proteome</keyword>
<reference evidence="3 5" key="1">
    <citation type="submission" date="2015-05" db="EMBL/GenBank/DDBJ databases">
        <title>Genome assembly of Archangium gephyra DSM 2261.</title>
        <authorList>
            <person name="Sharma G."/>
            <person name="Subramanian S."/>
        </authorList>
    </citation>
    <scope>NUCLEOTIDE SEQUENCE [LARGE SCALE GENOMIC DNA]</scope>
    <source>
        <strain evidence="3 5">DSM 2261</strain>
    </source>
</reference>
<dbReference type="Proteomes" id="UP000035579">
    <property type="component" value="Chromosome"/>
</dbReference>
<evidence type="ECO:0000313" key="6">
    <source>
        <dbReference type="Proteomes" id="UP000256345"/>
    </source>
</evidence>
<sequence length="345" mass="37376">MPRARLPLLLLLALSASACRTAQPQQMAPSSSHEGIALPSTPNGVLQAGEADKLLPISQENALKQVVKLLDAGAQPRSDISYTLATGRTEQLRMSFNMTRSLRHAEHTAPQLKLPSLEVLLDLTPLEQTGAEWKIKARLAHLDAKGDNTNGSLEDEKIENEVDPDLAQMKGLSVSFVMSPKGYISQVEYALPEDPDPEDEATLHDLAETLWAEVTTPLPDEPIGIGATWQVLTRTPGSGMDLLQSATYRLESRNGDKVKVSMELEELVANPEVTTEAMPEGYSATVKSFKSSETGTWNLDMRAITPEQGEALQKTAVTFGEQGEGADAADELQVDTEVRIGLARP</sequence>
<evidence type="ECO:0000256" key="1">
    <source>
        <dbReference type="SAM" id="MobiDB-lite"/>
    </source>
</evidence>
<dbReference type="AlphaFoldDB" id="A0AAC8Q7J2"/>
<evidence type="ECO:0000313" key="4">
    <source>
        <dbReference type="EMBL" id="REG28599.1"/>
    </source>
</evidence>
<name>A0AAC8Q7J2_9BACT</name>
<dbReference type="EMBL" id="CP011509">
    <property type="protein sequence ID" value="AKJ02478.1"/>
    <property type="molecule type" value="Genomic_DNA"/>
</dbReference>
<feature type="signal peptide" evidence="2">
    <location>
        <begin position="1"/>
        <end position="18"/>
    </location>
</feature>
<feature type="chain" id="PRO_5042189468" description="Lipoprotein" evidence="2">
    <location>
        <begin position="19"/>
        <end position="345"/>
    </location>
</feature>
<proteinExistence type="predicted"/>
<keyword evidence="2" id="KW-0732">Signal</keyword>
<dbReference type="EMBL" id="QUMU01000008">
    <property type="protein sequence ID" value="REG28599.1"/>
    <property type="molecule type" value="Genomic_DNA"/>
</dbReference>
<evidence type="ECO:0000256" key="2">
    <source>
        <dbReference type="SAM" id="SignalP"/>
    </source>
</evidence>